<dbReference type="AlphaFoldDB" id="A0A1Q2CRI0"/>
<dbReference type="STRING" id="1332264.BW730_15545"/>
<gene>
    <name evidence="1" type="ORF">BW730_15545</name>
</gene>
<proteinExistence type="predicted"/>
<evidence type="ECO:0000313" key="2">
    <source>
        <dbReference type="Proteomes" id="UP000188145"/>
    </source>
</evidence>
<dbReference type="RefSeq" id="WP_077687055.1">
    <property type="nucleotide sequence ID" value="NZ_CP019606.1"/>
</dbReference>
<accession>A0A1Q2CRI0</accession>
<name>A0A1Q2CRI0_9ACTN</name>
<dbReference type="OrthoDB" id="5187644at2"/>
<organism evidence="1 2">
    <name type="scientific">Tessaracoccus aquimaris</name>
    <dbReference type="NCBI Taxonomy" id="1332264"/>
    <lineage>
        <taxon>Bacteria</taxon>
        <taxon>Bacillati</taxon>
        <taxon>Actinomycetota</taxon>
        <taxon>Actinomycetes</taxon>
        <taxon>Propionibacteriales</taxon>
        <taxon>Propionibacteriaceae</taxon>
        <taxon>Tessaracoccus</taxon>
    </lineage>
</organism>
<evidence type="ECO:0000313" key="1">
    <source>
        <dbReference type="EMBL" id="AQP48707.1"/>
    </source>
</evidence>
<sequence>MVKSQPIPDEDAWWNGLMWVDGARMQARRFEDVLNEWLDAEYDTKHRHRNSGDDDIERGWRDETDRNYRPYDSRRPIRVVTVALAMQLAVDLRFLIVACNHVMTALKRIPADARPTMSGQELLHLMRNVSEHWEEAAGPSATKLALANVDHTTITFSGNQAWIGDGRDAIPMSRVHDWLERSREALVAALAGAGHDVPDETESNYAGDDELEWPLDRLRYHWALPHIELEEWDGARFPPGAPNWSARKQIGWLRAQASGATHTN</sequence>
<dbReference type="Proteomes" id="UP000188145">
    <property type="component" value="Chromosome"/>
</dbReference>
<dbReference type="EMBL" id="CP019606">
    <property type="protein sequence ID" value="AQP48707.1"/>
    <property type="molecule type" value="Genomic_DNA"/>
</dbReference>
<dbReference type="KEGG" id="tes:BW730_15545"/>
<keyword evidence="2" id="KW-1185">Reference proteome</keyword>
<reference evidence="2" key="1">
    <citation type="submission" date="2017-02" db="EMBL/GenBank/DDBJ databases">
        <title>Tessaracoccus aquaemaris sp. nov., isolated from the intestine of a Korean rockfish, Sebastes schlegelii, in a marine aquaculture pond.</title>
        <authorList>
            <person name="Tak E.J."/>
            <person name="Bae J.-W."/>
        </authorList>
    </citation>
    <scope>NUCLEOTIDE SEQUENCE [LARGE SCALE GENOMIC DNA]</scope>
    <source>
        <strain evidence="2">NSG39</strain>
    </source>
</reference>
<protein>
    <submittedName>
        <fullName evidence="1">Uncharacterized protein</fullName>
    </submittedName>
</protein>